<dbReference type="PANTHER" id="PTHR43677:SF4">
    <property type="entry name" value="QUINONE OXIDOREDUCTASE-LIKE PROTEIN 2"/>
    <property type="match status" value="1"/>
</dbReference>
<evidence type="ECO:0000313" key="2">
    <source>
        <dbReference type="EMBL" id="GGN95082.1"/>
    </source>
</evidence>
<dbReference type="InterPro" id="IPR013149">
    <property type="entry name" value="ADH-like_C"/>
</dbReference>
<dbReference type="InterPro" id="IPR036291">
    <property type="entry name" value="NAD(P)-bd_dom_sf"/>
</dbReference>
<dbReference type="SUPFAM" id="SSF50129">
    <property type="entry name" value="GroES-like"/>
    <property type="match status" value="1"/>
</dbReference>
<dbReference type="Pfam" id="PF08240">
    <property type="entry name" value="ADH_N"/>
    <property type="match status" value="1"/>
</dbReference>
<feature type="domain" description="Enoyl reductase (ER)" evidence="1">
    <location>
        <begin position="10"/>
        <end position="322"/>
    </location>
</feature>
<dbReference type="GO" id="GO:0044281">
    <property type="term" value="P:small molecule metabolic process"/>
    <property type="evidence" value="ECO:0007669"/>
    <property type="project" value="UniProtKB-ARBA"/>
</dbReference>
<dbReference type="GO" id="GO:0043168">
    <property type="term" value="F:anion binding"/>
    <property type="evidence" value="ECO:0007669"/>
    <property type="project" value="UniProtKB-ARBA"/>
</dbReference>
<organism evidence="2 3">
    <name type="scientific">Haloarcula pellucida</name>
    <dbReference type="NCBI Taxonomy" id="1427151"/>
    <lineage>
        <taxon>Archaea</taxon>
        <taxon>Methanobacteriati</taxon>
        <taxon>Methanobacteriota</taxon>
        <taxon>Stenosarchaea group</taxon>
        <taxon>Halobacteria</taxon>
        <taxon>Halobacteriales</taxon>
        <taxon>Haloarculaceae</taxon>
        <taxon>Haloarcula</taxon>
    </lineage>
</organism>
<dbReference type="EMBL" id="BMOU01000003">
    <property type="protein sequence ID" value="GGN95082.1"/>
    <property type="molecule type" value="Genomic_DNA"/>
</dbReference>
<protein>
    <submittedName>
        <fullName evidence="2">Alcohol dehydrogenase</fullName>
    </submittedName>
</protein>
<dbReference type="GO" id="GO:0008270">
    <property type="term" value="F:zinc ion binding"/>
    <property type="evidence" value="ECO:0007669"/>
    <property type="project" value="InterPro"/>
</dbReference>
<dbReference type="Gene3D" id="3.90.180.10">
    <property type="entry name" value="Medium-chain alcohol dehydrogenases, catalytic domain"/>
    <property type="match status" value="1"/>
</dbReference>
<dbReference type="InterPro" id="IPR051397">
    <property type="entry name" value="Zn-ADH-like_protein"/>
</dbReference>
<dbReference type="InterPro" id="IPR002364">
    <property type="entry name" value="Quin_OxRdtase/zeta-crystal_CS"/>
</dbReference>
<dbReference type="CDD" id="cd08241">
    <property type="entry name" value="QOR1"/>
    <property type="match status" value="1"/>
</dbReference>
<dbReference type="SMART" id="SM00829">
    <property type="entry name" value="PKS_ER"/>
    <property type="match status" value="1"/>
</dbReference>
<dbReference type="SUPFAM" id="SSF51735">
    <property type="entry name" value="NAD(P)-binding Rossmann-fold domains"/>
    <property type="match status" value="1"/>
</dbReference>
<sequence length="324" mass="33566">MRTIQAQAHGAPEVLELVERETPTPDRGQVCIDVAAAGLNFADVEKRRGRYPDGPQPPYTPGIEVSGRVVATGPETSVETGDTVAAFVDGGGYAERVLAHEETVFEVPDAVSTPAAAGMPVQFLTAHNALVEWGGLEAGENVLVNAAAGGVGTAAVQIASARSDVTVIGTASTAEKRDLAASLGADDTIDYTEASVADRLAELTDGDGIDLVLDGVGGEAFYEALDALASCGRIVSYGMASGTVPSVSLPRLLFENQSVLGYHLGHALETQPERVKEAVPKLHSLFESGDAAVHVGDRYPLSEAGTAHSALQNRESTGKLLLIP</sequence>
<dbReference type="GO" id="GO:0016616">
    <property type="term" value="F:oxidoreductase activity, acting on the CH-OH group of donors, NAD or NADP as acceptor"/>
    <property type="evidence" value="ECO:0007669"/>
    <property type="project" value="UniProtKB-ARBA"/>
</dbReference>
<reference evidence="2" key="2">
    <citation type="submission" date="2020-09" db="EMBL/GenBank/DDBJ databases">
        <authorList>
            <person name="Sun Q."/>
            <person name="Ohkuma M."/>
        </authorList>
    </citation>
    <scope>NUCLEOTIDE SEQUENCE</scope>
    <source>
        <strain evidence="2">JCM 17820</strain>
    </source>
</reference>
<proteinExistence type="predicted"/>
<comment type="caution">
    <text evidence="2">The sequence shown here is derived from an EMBL/GenBank/DDBJ whole genome shotgun (WGS) entry which is preliminary data.</text>
</comment>
<keyword evidence="3" id="KW-1185">Reference proteome</keyword>
<dbReference type="GO" id="GO:0030554">
    <property type="term" value="F:adenyl nucleotide binding"/>
    <property type="evidence" value="ECO:0007669"/>
    <property type="project" value="UniProtKB-ARBA"/>
</dbReference>
<dbReference type="InterPro" id="IPR020843">
    <property type="entry name" value="ER"/>
</dbReference>
<dbReference type="Pfam" id="PF00107">
    <property type="entry name" value="ADH_zinc_N"/>
    <property type="match status" value="1"/>
</dbReference>
<dbReference type="AlphaFoldDB" id="A0A830GNI7"/>
<evidence type="ECO:0000313" key="3">
    <source>
        <dbReference type="Proteomes" id="UP000605784"/>
    </source>
</evidence>
<reference evidence="2" key="1">
    <citation type="journal article" date="2014" name="Int. J. Syst. Evol. Microbiol.">
        <title>Complete genome sequence of Corynebacterium casei LMG S-19264T (=DSM 44701T), isolated from a smear-ripened cheese.</title>
        <authorList>
            <consortium name="US DOE Joint Genome Institute (JGI-PGF)"/>
            <person name="Walter F."/>
            <person name="Albersmeier A."/>
            <person name="Kalinowski J."/>
            <person name="Ruckert C."/>
        </authorList>
    </citation>
    <scope>NUCLEOTIDE SEQUENCE</scope>
    <source>
        <strain evidence="2">JCM 17820</strain>
    </source>
</reference>
<name>A0A830GNI7_9EURY</name>
<dbReference type="RefSeq" id="WP_188997462.1">
    <property type="nucleotide sequence ID" value="NZ_BMOU01000003.1"/>
</dbReference>
<dbReference type="PANTHER" id="PTHR43677">
    <property type="entry name" value="SHORT-CHAIN DEHYDROGENASE/REDUCTASE"/>
    <property type="match status" value="1"/>
</dbReference>
<gene>
    <name evidence="2" type="ORF">GCM10009030_22140</name>
</gene>
<dbReference type="Gene3D" id="3.40.50.720">
    <property type="entry name" value="NAD(P)-binding Rossmann-like Domain"/>
    <property type="match status" value="1"/>
</dbReference>
<accession>A0A830GNI7</accession>
<dbReference type="InterPro" id="IPR013154">
    <property type="entry name" value="ADH-like_N"/>
</dbReference>
<dbReference type="Proteomes" id="UP000605784">
    <property type="component" value="Unassembled WGS sequence"/>
</dbReference>
<dbReference type="PROSITE" id="PS01162">
    <property type="entry name" value="QOR_ZETA_CRYSTAL"/>
    <property type="match status" value="1"/>
</dbReference>
<evidence type="ECO:0000259" key="1">
    <source>
        <dbReference type="SMART" id="SM00829"/>
    </source>
</evidence>
<dbReference type="InterPro" id="IPR011032">
    <property type="entry name" value="GroES-like_sf"/>
</dbReference>